<evidence type="ECO:0000313" key="4">
    <source>
        <dbReference type="EMBL" id="OUN02810.1"/>
    </source>
</evidence>
<dbReference type="PANTHER" id="PTHR10381:SF11">
    <property type="entry name" value="ATP-DEPENDENT CLP PROTEASE PROTEOLYTIC SUBUNIT, MITOCHONDRIAL"/>
    <property type="match status" value="1"/>
</dbReference>
<feature type="region of interest" description="Disordered" evidence="3">
    <location>
        <begin position="250"/>
        <end position="272"/>
    </location>
</feature>
<evidence type="ECO:0000313" key="5">
    <source>
        <dbReference type="Proteomes" id="UP000195772"/>
    </source>
</evidence>
<dbReference type="InterPro" id="IPR023562">
    <property type="entry name" value="ClpP/TepA"/>
</dbReference>
<dbReference type="InterPro" id="IPR001907">
    <property type="entry name" value="ClpP"/>
</dbReference>
<dbReference type="PRINTS" id="PR00127">
    <property type="entry name" value="CLPPROTEASEP"/>
</dbReference>
<dbReference type="EMBL" id="NFHB01000006">
    <property type="protein sequence ID" value="OUN02810.1"/>
    <property type="molecule type" value="Genomic_DNA"/>
</dbReference>
<evidence type="ECO:0000256" key="3">
    <source>
        <dbReference type="SAM" id="MobiDB-lite"/>
    </source>
</evidence>
<dbReference type="Gene3D" id="3.90.226.10">
    <property type="entry name" value="2-enoyl-CoA Hydratase, Chain A, domain 1"/>
    <property type="match status" value="1"/>
</dbReference>
<dbReference type="AlphaFoldDB" id="A0A1Y3R1X7"/>
<dbReference type="PANTHER" id="PTHR10381">
    <property type="entry name" value="ATP-DEPENDENT CLP PROTEASE PROTEOLYTIC SUBUNIT"/>
    <property type="match status" value="1"/>
</dbReference>
<dbReference type="GO" id="GO:0051117">
    <property type="term" value="F:ATPase binding"/>
    <property type="evidence" value="ECO:0007669"/>
    <property type="project" value="TreeGrafter"/>
</dbReference>
<dbReference type="OrthoDB" id="1000967at2"/>
<evidence type="ECO:0000256" key="2">
    <source>
        <dbReference type="RuleBase" id="RU003567"/>
    </source>
</evidence>
<proteinExistence type="inferred from homology"/>
<dbReference type="RefSeq" id="WP_087402666.1">
    <property type="nucleotide sequence ID" value="NZ_DAWDON010000006.1"/>
</dbReference>
<protein>
    <recommendedName>
        <fullName evidence="2">ATP-dependent Clp protease proteolytic subunit</fullName>
    </recommendedName>
</protein>
<sequence>MKSEIQIKNSAGVCRIEIEGTIGVPEEWQFDQPEARVATYEKFRDTVRRIAGIDAPQIVVDIRSTGGDVNDALLIHDALRSLDAHIITRCYGYTASAATIIAQAASPGCREISANALYLIHTAICAAEGNAAEIAGKLDLLRQTDTRIAAVYAARSGRPAGEFEALMAENNGNGRWLSPEEAVAAGLADTVTDNGERTAPSLAGNIARGWERLLAGIGLNRREELPADRNVLLTAGDRQELLRRSATAIRQAQQNASPTCTKPREDPSYGDTVRTANQRAYAEDAKRFKGI</sequence>
<dbReference type="InterPro" id="IPR029045">
    <property type="entry name" value="ClpP/crotonase-like_dom_sf"/>
</dbReference>
<dbReference type="SUPFAM" id="SSF52096">
    <property type="entry name" value="ClpP/crotonase"/>
    <property type="match status" value="1"/>
</dbReference>
<dbReference type="Proteomes" id="UP000195772">
    <property type="component" value="Unassembled WGS sequence"/>
</dbReference>
<comment type="similarity">
    <text evidence="1 2">Belongs to the peptidase S14 family.</text>
</comment>
<gene>
    <name evidence="4" type="ORF">B5G41_09760</name>
</gene>
<organism evidence="4 5">
    <name type="scientific">Alistipes onderdonkii</name>
    <dbReference type="NCBI Taxonomy" id="328813"/>
    <lineage>
        <taxon>Bacteria</taxon>
        <taxon>Pseudomonadati</taxon>
        <taxon>Bacteroidota</taxon>
        <taxon>Bacteroidia</taxon>
        <taxon>Bacteroidales</taxon>
        <taxon>Rikenellaceae</taxon>
        <taxon>Alistipes</taxon>
    </lineage>
</organism>
<feature type="compositionally biased region" description="Polar residues" evidence="3">
    <location>
        <begin position="250"/>
        <end position="260"/>
    </location>
</feature>
<name>A0A1Y3R1X7_9BACT</name>
<dbReference type="GO" id="GO:0009368">
    <property type="term" value="C:endopeptidase Clp complex"/>
    <property type="evidence" value="ECO:0007669"/>
    <property type="project" value="TreeGrafter"/>
</dbReference>
<dbReference type="CDD" id="cd07016">
    <property type="entry name" value="S14_ClpP_1"/>
    <property type="match status" value="1"/>
</dbReference>
<dbReference type="Pfam" id="PF00574">
    <property type="entry name" value="CLP_protease"/>
    <property type="match status" value="1"/>
</dbReference>
<accession>A0A1Y3R1X7</accession>
<comment type="caution">
    <text evidence="4">The sequence shown here is derived from an EMBL/GenBank/DDBJ whole genome shotgun (WGS) entry which is preliminary data.</text>
</comment>
<dbReference type="eggNOG" id="COG0740">
    <property type="taxonomic scope" value="Bacteria"/>
</dbReference>
<dbReference type="GO" id="GO:0004176">
    <property type="term" value="F:ATP-dependent peptidase activity"/>
    <property type="evidence" value="ECO:0007669"/>
    <property type="project" value="InterPro"/>
</dbReference>
<dbReference type="GO" id="GO:0004252">
    <property type="term" value="F:serine-type endopeptidase activity"/>
    <property type="evidence" value="ECO:0007669"/>
    <property type="project" value="InterPro"/>
</dbReference>
<evidence type="ECO:0000256" key="1">
    <source>
        <dbReference type="ARBA" id="ARBA00007039"/>
    </source>
</evidence>
<reference evidence="5" key="1">
    <citation type="submission" date="2017-04" db="EMBL/GenBank/DDBJ databases">
        <title>Function of individual gut microbiota members based on whole genome sequencing of pure cultures obtained from chicken caecum.</title>
        <authorList>
            <person name="Medvecky M."/>
            <person name="Cejkova D."/>
            <person name="Polansky O."/>
            <person name="Karasova D."/>
            <person name="Kubasova T."/>
            <person name="Cizek A."/>
            <person name="Rychlik I."/>
        </authorList>
    </citation>
    <scope>NUCLEOTIDE SEQUENCE [LARGE SCALE GENOMIC DNA]</scope>
    <source>
        <strain evidence="5">An90</strain>
    </source>
</reference>
<dbReference type="GO" id="GO:0006515">
    <property type="term" value="P:protein quality control for misfolded or incompletely synthesized proteins"/>
    <property type="evidence" value="ECO:0007669"/>
    <property type="project" value="TreeGrafter"/>
</dbReference>